<reference evidence="1" key="1">
    <citation type="submission" date="2021-05" db="EMBL/GenBank/DDBJ databases">
        <title>A free-living protist that lacks canonical eukaryotic 1 DNA replication and segregation systems.</title>
        <authorList>
            <person name="Salas-Leiva D.E."/>
            <person name="Tromer E.C."/>
            <person name="Curtis B.A."/>
            <person name="Jerlstrom-Hultqvist J."/>
            <person name="Kolisko M."/>
            <person name="Yi Z."/>
            <person name="Salas-Leiva J.S."/>
            <person name="Gallot-Lavallee L."/>
            <person name="Kops G.J.P.L."/>
            <person name="Archibald J.M."/>
            <person name="Simpson A.G.B."/>
            <person name="Roger A.J."/>
        </authorList>
    </citation>
    <scope>NUCLEOTIDE SEQUENCE</scope>
    <source>
        <strain evidence="1">BICM</strain>
    </source>
</reference>
<dbReference type="OrthoDB" id="10252102at2759"/>
<dbReference type="EMBL" id="JAHDYR010000008">
    <property type="protein sequence ID" value="KAG9395728.1"/>
    <property type="molecule type" value="Genomic_DNA"/>
</dbReference>
<dbReference type="AlphaFoldDB" id="A0A8J6AW84"/>
<gene>
    <name evidence="1" type="ORF">J8273_2635</name>
</gene>
<dbReference type="Pfam" id="PF04628">
    <property type="entry name" value="Sedlin_N"/>
    <property type="match status" value="1"/>
</dbReference>
<accession>A0A8J6AW84</accession>
<dbReference type="CDD" id="cd14825">
    <property type="entry name" value="TRAPPC2_sedlin"/>
    <property type="match status" value="1"/>
</dbReference>
<evidence type="ECO:0000313" key="1">
    <source>
        <dbReference type="EMBL" id="KAG9395728.1"/>
    </source>
</evidence>
<sequence>MSYSFVIVSKNDSPIFEYVLNGDASESGHLNQFIIHAALDCVDEAQASTTQWFLRCVDRFNDKSIFAYITAGLTRFMLLAEPTSSTSIKSEDAIRSFFLDINECYLRHVMNPFYVEGQAISSDSFREKVANVARKYLL</sequence>
<dbReference type="InterPro" id="IPR011012">
    <property type="entry name" value="Longin-like_dom_sf"/>
</dbReference>
<name>A0A8J6AW84_9EUKA</name>
<dbReference type="Gene3D" id="3.30.450.70">
    <property type="match status" value="1"/>
</dbReference>
<keyword evidence="2" id="KW-1185">Reference proteome</keyword>
<dbReference type="PANTHER" id="PTHR12403">
    <property type="entry name" value="TRAFFICKING PROTEIN PARTICLE COMPLEX SUBUNIT 2"/>
    <property type="match status" value="1"/>
</dbReference>
<dbReference type="GO" id="GO:0006888">
    <property type="term" value="P:endoplasmic reticulum to Golgi vesicle-mediated transport"/>
    <property type="evidence" value="ECO:0007669"/>
    <property type="project" value="InterPro"/>
</dbReference>
<dbReference type="Proteomes" id="UP000717585">
    <property type="component" value="Unassembled WGS sequence"/>
</dbReference>
<dbReference type="InterPro" id="IPR006722">
    <property type="entry name" value="Sedlin"/>
</dbReference>
<evidence type="ECO:0000313" key="2">
    <source>
        <dbReference type="Proteomes" id="UP000717585"/>
    </source>
</evidence>
<proteinExistence type="predicted"/>
<comment type="caution">
    <text evidence="1">The sequence shown here is derived from an EMBL/GenBank/DDBJ whole genome shotgun (WGS) entry which is preliminary data.</text>
</comment>
<dbReference type="GO" id="GO:0005737">
    <property type="term" value="C:cytoplasm"/>
    <property type="evidence" value="ECO:0007669"/>
    <property type="project" value="GOC"/>
</dbReference>
<protein>
    <submittedName>
        <fullName evidence="1">Sedlin</fullName>
    </submittedName>
</protein>
<dbReference type="SUPFAM" id="SSF64356">
    <property type="entry name" value="SNARE-like"/>
    <property type="match status" value="1"/>
</dbReference>
<organism evidence="1 2">
    <name type="scientific">Carpediemonas membranifera</name>
    <dbReference type="NCBI Taxonomy" id="201153"/>
    <lineage>
        <taxon>Eukaryota</taxon>
        <taxon>Metamonada</taxon>
        <taxon>Carpediemonas-like organisms</taxon>
        <taxon>Carpediemonas</taxon>
    </lineage>
</organism>